<dbReference type="InterPro" id="IPR007372">
    <property type="entry name" value="Lipid/polyisoprenoid-bd_YceI"/>
</dbReference>
<feature type="domain" description="Lipid/polyisoprenoid-binding YceI-like" evidence="2">
    <location>
        <begin position="64"/>
        <end position="229"/>
    </location>
</feature>
<dbReference type="PANTHER" id="PTHR34406:SF2">
    <property type="entry name" value="PERIPLASMIC PROTEIN"/>
    <property type="match status" value="1"/>
</dbReference>
<dbReference type="SUPFAM" id="SSF101874">
    <property type="entry name" value="YceI-like"/>
    <property type="match status" value="1"/>
</dbReference>
<gene>
    <name evidence="3" type="ORF">NP7_00740</name>
</gene>
<dbReference type="Proteomes" id="UP000229340">
    <property type="component" value="Chromosome"/>
</dbReference>
<accession>A0A2D2LSD3</accession>
<dbReference type="EMBL" id="CP024443">
    <property type="protein sequence ID" value="ATR77939.1"/>
    <property type="molecule type" value="Genomic_DNA"/>
</dbReference>
<evidence type="ECO:0000256" key="1">
    <source>
        <dbReference type="SAM" id="SignalP"/>
    </source>
</evidence>
<dbReference type="Pfam" id="PF04264">
    <property type="entry name" value="YceI"/>
    <property type="match status" value="1"/>
</dbReference>
<reference evidence="4" key="1">
    <citation type="submission" date="2017-11" db="EMBL/GenBank/DDBJ databases">
        <title>Complete genome sequence of Moraxella osloensis NP7 isolated from human skin.</title>
        <authorList>
            <person name="Lee K."/>
            <person name="Lim J.Y."/>
            <person name="Hwang I."/>
        </authorList>
    </citation>
    <scope>NUCLEOTIDE SEQUENCE [LARGE SCALE GENOMIC DNA]</scope>
    <source>
        <strain evidence="4">NP7</strain>
    </source>
</reference>
<sequence>MNSKLLVTTAITALLATQFANAELIISQNGETQKIGEAAAQSAAVTKAPKTAKVEKVKPSTSTSYKLDPNHTNVRFAIDHFGTSTNTGGFYGLTGDMEYNPAKRMGSINVDIPINSLDTGNENFTNHLKSAEFFNAEKYPTANFKSTKFHFKNGKVTKVDGNLTLLGKTNPVSLKATKFNCYNSPMLKNAQVCGGDFETTIDRTKWGMDTYVKMGFAKDVKLNIQVEAVQQ</sequence>
<feature type="signal peptide" evidence="1">
    <location>
        <begin position="1"/>
        <end position="22"/>
    </location>
</feature>
<evidence type="ECO:0000259" key="2">
    <source>
        <dbReference type="SMART" id="SM00867"/>
    </source>
</evidence>
<dbReference type="InterPro" id="IPR036761">
    <property type="entry name" value="TTHA0802/YceI-like_sf"/>
</dbReference>
<proteinExistence type="predicted"/>
<dbReference type="AlphaFoldDB" id="A0A2D2LSD3"/>
<protein>
    <submittedName>
        <fullName evidence="3">Polyisoprenoid-binding protein</fullName>
    </submittedName>
</protein>
<evidence type="ECO:0000313" key="3">
    <source>
        <dbReference type="EMBL" id="ATR77939.1"/>
    </source>
</evidence>
<evidence type="ECO:0000313" key="4">
    <source>
        <dbReference type="Proteomes" id="UP000229340"/>
    </source>
</evidence>
<feature type="chain" id="PRO_5013951393" evidence="1">
    <location>
        <begin position="23"/>
        <end position="231"/>
    </location>
</feature>
<name>A0A2D2LSD3_FAUOS</name>
<dbReference type="STRING" id="34062.AXE82_06550"/>
<organism evidence="3 4">
    <name type="scientific">Faucicola osloensis</name>
    <name type="common">Moraxella osloensis</name>
    <dbReference type="NCBI Taxonomy" id="34062"/>
    <lineage>
        <taxon>Bacteria</taxon>
        <taxon>Pseudomonadati</taxon>
        <taxon>Pseudomonadota</taxon>
        <taxon>Gammaproteobacteria</taxon>
        <taxon>Moraxellales</taxon>
        <taxon>Moraxellaceae</taxon>
        <taxon>Faucicola</taxon>
    </lineage>
</organism>
<dbReference type="PANTHER" id="PTHR34406">
    <property type="entry name" value="PROTEIN YCEI"/>
    <property type="match status" value="1"/>
</dbReference>
<dbReference type="RefSeq" id="WP_100269315.1">
    <property type="nucleotide sequence ID" value="NZ_CP024443.1"/>
</dbReference>
<dbReference type="Gene3D" id="2.40.128.110">
    <property type="entry name" value="Lipid/polyisoprenoid-binding, YceI-like"/>
    <property type="match status" value="1"/>
</dbReference>
<keyword evidence="1" id="KW-0732">Signal</keyword>
<dbReference type="SMART" id="SM00867">
    <property type="entry name" value="YceI"/>
    <property type="match status" value="1"/>
</dbReference>